<dbReference type="EMBL" id="JACOOR010000002">
    <property type="protein sequence ID" value="MBC5658681.1"/>
    <property type="molecule type" value="Genomic_DNA"/>
</dbReference>
<sequence length="302" mass="34986">MKPLEGRKRRFGDRRDGFLVRNLDPMGKLIPFIMKSKSDSWVLFEDRIDITHTQDFLHTMRKTDLPGLTLYHIIFAAVVRAYSQVPELNRFIKGSNIYARNEMKGAMVVMKGMQRDSERTTIMPRFDMDATLPEVASGIEALANPIDRTKKVREDENKNDFDKLQVALSIIPNFLISFVFTLLRFLDRFGWIPKQVTDLSPFHSSFFITNMGSIGMQPVYHHIYEFGTLSIFGAIGSKETVRELDRNGVMQRKTYLNMKFVVDERICDGFIYAVGFKHIKTAISKPEILMDRPRQVIHDHID</sequence>
<name>A0A923LA98_9FIRM</name>
<dbReference type="AlphaFoldDB" id="A0A923LA98"/>
<proteinExistence type="predicted"/>
<reference evidence="1" key="1">
    <citation type="submission" date="2020-08" db="EMBL/GenBank/DDBJ databases">
        <title>Genome public.</title>
        <authorList>
            <person name="Liu C."/>
            <person name="Sun Q."/>
        </authorList>
    </citation>
    <scope>NUCLEOTIDE SEQUENCE</scope>
    <source>
        <strain evidence="1">NSJ-68</strain>
    </source>
</reference>
<dbReference type="SUPFAM" id="SSF52777">
    <property type="entry name" value="CoA-dependent acyltransferases"/>
    <property type="match status" value="1"/>
</dbReference>
<dbReference type="InterPro" id="IPR023213">
    <property type="entry name" value="CAT-like_dom_sf"/>
</dbReference>
<gene>
    <name evidence="1" type="ORF">H8S44_02690</name>
</gene>
<protein>
    <recommendedName>
        <fullName evidence="3">2-oxo acid dehydrogenase subunit E2</fullName>
    </recommendedName>
</protein>
<dbReference type="Gene3D" id="3.30.559.10">
    <property type="entry name" value="Chloramphenicol acetyltransferase-like domain"/>
    <property type="match status" value="2"/>
</dbReference>
<dbReference type="Proteomes" id="UP000649345">
    <property type="component" value="Unassembled WGS sequence"/>
</dbReference>
<comment type="caution">
    <text evidence="1">The sequence shown here is derived from an EMBL/GenBank/DDBJ whole genome shotgun (WGS) entry which is preliminary data.</text>
</comment>
<accession>A0A923LA98</accession>
<organism evidence="1 2">
    <name type="scientific">Anaerosacchariphilus hominis</name>
    <dbReference type="NCBI Taxonomy" id="2763017"/>
    <lineage>
        <taxon>Bacteria</taxon>
        <taxon>Bacillati</taxon>
        <taxon>Bacillota</taxon>
        <taxon>Clostridia</taxon>
        <taxon>Lachnospirales</taxon>
        <taxon>Lachnospiraceae</taxon>
        <taxon>Anaerosacchariphilus</taxon>
    </lineage>
</organism>
<keyword evidence="2" id="KW-1185">Reference proteome</keyword>
<evidence type="ECO:0000313" key="1">
    <source>
        <dbReference type="EMBL" id="MBC5658681.1"/>
    </source>
</evidence>
<evidence type="ECO:0008006" key="3">
    <source>
        <dbReference type="Google" id="ProtNLM"/>
    </source>
</evidence>
<evidence type="ECO:0000313" key="2">
    <source>
        <dbReference type="Proteomes" id="UP000649345"/>
    </source>
</evidence>
<dbReference type="RefSeq" id="WP_186873378.1">
    <property type="nucleotide sequence ID" value="NZ_JACOOR010000002.1"/>
</dbReference>